<evidence type="ECO:0000313" key="3">
    <source>
        <dbReference type="Proteomes" id="UP000314294"/>
    </source>
</evidence>
<dbReference type="AlphaFoldDB" id="A0A4Z2IJE6"/>
<proteinExistence type="predicted"/>
<name>A0A4Z2IJE6_9TELE</name>
<dbReference type="Proteomes" id="UP000314294">
    <property type="component" value="Unassembled WGS sequence"/>
</dbReference>
<organism evidence="2 3">
    <name type="scientific">Liparis tanakae</name>
    <name type="common">Tanaka's snailfish</name>
    <dbReference type="NCBI Taxonomy" id="230148"/>
    <lineage>
        <taxon>Eukaryota</taxon>
        <taxon>Metazoa</taxon>
        <taxon>Chordata</taxon>
        <taxon>Craniata</taxon>
        <taxon>Vertebrata</taxon>
        <taxon>Euteleostomi</taxon>
        <taxon>Actinopterygii</taxon>
        <taxon>Neopterygii</taxon>
        <taxon>Teleostei</taxon>
        <taxon>Neoteleostei</taxon>
        <taxon>Acanthomorphata</taxon>
        <taxon>Eupercaria</taxon>
        <taxon>Perciformes</taxon>
        <taxon>Cottioidei</taxon>
        <taxon>Cottales</taxon>
        <taxon>Liparidae</taxon>
        <taxon>Liparis</taxon>
    </lineage>
</organism>
<keyword evidence="3" id="KW-1185">Reference proteome</keyword>
<evidence type="ECO:0000313" key="2">
    <source>
        <dbReference type="EMBL" id="TNN77917.1"/>
    </source>
</evidence>
<dbReference type="EMBL" id="SRLO01000078">
    <property type="protein sequence ID" value="TNN77917.1"/>
    <property type="molecule type" value="Genomic_DNA"/>
</dbReference>
<sequence length="176" mass="19397">MNYTKSSRLRSSCLIGKPSVSLGSLHGAETRLAALKGTPQPHHPPPAPTAVCTGRRDRVSLNNVPVMMESGGQLNRSLLIRRREGNSTPLPETHHSWSNGSGRGSGRKPVVDTRLEIRKATCYKLIDTKSTLNYTMRSTSGSDSGPRAVFAYYRMREEDKEEGEEEKMRGWGGQQG</sequence>
<protein>
    <submittedName>
        <fullName evidence="2">Uncharacterized protein</fullName>
    </submittedName>
</protein>
<feature type="region of interest" description="Disordered" evidence="1">
    <location>
        <begin position="86"/>
        <end position="109"/>
    </location>
</feature>
<evidence type="ECO:0000256" key="1">
    <source>
        <dbReference type="SAM" id="MobiDB-lite"/>
    </source>
</evidence>
<accession>A0A4Z2IJE6</accession>
<reference evidence="2 3" key="1">
    <citation type="submission" date="2019-03" db="EMBL/GenBank/DDBJ databases">
        <title>First draft genome of Liparis tanakae, snailfish: a comprehensive survey of snailfish specific genes.</title>
        <authorList>
            <person name="Kim W."/>
            <person name="Song I."/>
            <person name="Jeong J.-H."/>
            <person name="Kim D."/>
            <person name="Kim S."/>
            <person name="Ryu S."/>
            <person name="Song J.Y."/>
            <person name="Lee S.K."/>
        </authorList>
    </citation>
    <scope>NUCLEOTIDE SEQUENCE [LARGE SCALE GENOMIC DNA]</scope>
    <source>
        <tissue evidence="2">Muscle</tissue>
    </source>
</reference>
<comment type="caution">
    <text evidence="2">The sequence shown here is derived from an EMBL/GenBank/DDBJ whole genome shotgun (WGS) entry which is preliminary data.</text>
</comment>
<gene>
    <name evidence="2" type="ORF">EYF80_011840</name>
</gene>